<feature type="domain" description="EGF-like" evidence="6">
    <location>
        <begin position="371"/>
        <end position="408"/>
    </location>
</feature>
<evidence type="ECO:0000259" key="5">
    <source>
        <dbReference type="PROSITE" id="PS50025"/>
    </source>
</evidence>
<dbReference type="PROSITE" id="PS50227">
    <property type="entry name" value="G_PROTEIN_RECEP_F2_3"/>
    <property type="match status" value="1"/>
</dbReference>
<protein>
    <submittedName>
        <fullName evidence="8">Laminin G domain protein</fullName>
    </submittedName>
</protein>
<evidence type="ECO:0000259" key="7">
    <source>
        <dbReference type="PROSITE" id="PS50227"/>
    </source>
</evidence>
<dbReference type="InterPro" id="IPR000742">
    <property type="entry name" value="EGF"/>
</dbReference>
<evidence type="ECO:0000256" key="4">
    <source>
        <dbReference type="SAM" id="Phobius"/>
    </source>
</evidence>
<feature type="transmembrane region" description="Helical" evidence="4">
    <location>
        <begin position="610"/>
        <end position="632"/>
    </location>
</feature>
<keyword evidence="4" id="KW-0472">Membrane</keyword>
<dbReference type="OrthoDB" id="26203at2759"/>
<dbReference type="PANTHER" id="PTHR15036:SF85">
    <property type="entry name" value="SP2353, ISOFORM A"/>
    <property type="match status" value="1"/>
</dbReference>
<feature type="region of interest" description="Disordered" evidence="3">
    <location>
        <begin position="715"/>
        <end position="741"/>
    </location>
</feature>
<evidence type="ECO:0000313" key="8">
    <source>
        <dbReference type="EMBL" id="PIO74926.1"/>
    </source>
</evidence>
<dbReference type="GO" id="GO:0005576">
    <property type="term" value="C:extracellular region"/>
    <property type="evidence" value="ECO:0007669"/>
    <property type="project" value="UniProtKB-ARBA"/>
</dbReference>
<dbReference type="Proteomes" id="UP000230423">
    <property type="component" value="Unassembled WGS sequence"/>
</dbReference>
<dbReference type="InterPro" id="IPR001879">
    <property type="entry name" value="GPCR_2_extracellular_dom"/>
</dbReference>
<dbReference type="SMART" id="SM00008">
    <property type="entry name" value="HormR"/>
    <property type="match status" value="1"/>
</dbReference>
<dbReference type="PROSITE" id="PS50026">
    <property type="entry name" value="EGF_3"/>
    <property type="match status" value="1"/>
</dbReference>
<dbReference type="InterPro" id="IPR013320">
    <property type="entry name" value="ConA-like_dom_sf"/>
</dbReference>
<comment type="caution">
    <text evidence="2">Lacks conserved residue(s) required for the propagation of feature annotation.</text>
</comment>
<accession>A0A2G9UXR3</accession>
<dbReference type="Pfam" id="PF02210">
    <property type="entry name" value="Laminin_G_2"/>
    <property type="match status" value="1"/>
</dbReference>
<dbReference type="InterPro" id="IPR050372">
    <property type="entry name" value="Neurexin-related_CASP"/>
</dbReference>
<evidence type="ECO:0000256" key="3">
    <source>
        <dbReference type="SAM" id="MobiDB-lite"/>
    </source>
</evidence>
<keyword evidence="4" id="KW-0812">Transmembrane</keyword>
<evidence type="ECO:0000259" key="6">
    <source>
        <dbReference type="PROSITE" id="PS50026"/>
    </source>
</evidence>
<sequence length="782" mass="86681">MVCKHCGHSSTDVDERCRLRSLGFEGRGLVNINKALSRIEWQLSFRVATIAHDGVILFSGDRNSDFVEISIQDRILRAEFSLGDQPKVLRMENERKNRVNDGEWHTVHVTYYDRRLTISLDDCDAFVALHAHGAAPCAAQARIDLPAECVDLSVPCFRFLDVYNGIFLGGRPALSGRIEQGFTGCIANLTLNDELIEFSSLDEMDVRGLVNEGCSHRKDFCAEGVCSTTAKCVNRWNGANCRCPHSAHHNGSCSAELSSPHRRPLTLTDEESFVIYRPNEISVPFTLSFEFRTSKADIQIIVAEFEQRSTFFRLEIDDGLPKVWLGQSSSIIDAPELHAGAWTKVEIEFREEEVKTTIDGIYSVVRQGCVVANRCTVEGVCPKESICQREWNRHTCKCHRGLVGPNCERSAAVQICPPGFWGQFPNCKKCACSEGFETQCNKENGECSCPKFQFPLRGRCVNCECGYGATSLQCSTDGQCKCAGQASGRRCDRCVLDNHVLDPKSLRCRLTNGQCPSQIEFGVQWPTTSKGSTARQSCPGTQTGLATRTCDGMARWLEVNNFNCTRPEYGIMVSKLSFYASATALLVSMNKQYDVVVVKFHLRRALGQLFLLYSLTLLHTVVGVISPLFHVSHPLKELICNITLVVVSLFILIWSAYPGGKDSPNTTATMWLDASQKSNMAESIAVGCETPLLPEGEDIFAETFSLEPTAENWAPEAIPSDPFLTSTPIRDRDRTDSREKENPVANAILSPADKILSDGLGHVYGEDLRAYSLLSALCKHAQ</sequence>
<dbReference type="PANTHER" id="PTHR15036">
    <property type="entry name" value="PIKACHURIN-LIKE PROTEIN"/>
    <property type="match status" value="1"/>
</dbReference>
<dbReference type="CDD" id="cd00055">
    <property type="entry name" value="EGF_Lam"/>
    <property type="match status" value="1"/>
</dbReference>
<keyword evidence="9" id="KW-1185">Reference proteome</keyword>
<dbReference type="InterPro" id="IPR002049">
    <property type="entry name" value="LE_dom"/>
</dbReference>
<proteinExistence type="predicted"/>
<dbReference type="SUPFAM" id="SSF111418">
    <property type="entry name" value="Hormone receptor domain"/>
    <property type="match status" value="1"/>
</dbReference>
<keyword evidence="4" id="KW-1133">Transmembrane helix</keyword>
<dbReference type="Gene3D" id="2.60.120.200">
    <property type="match status" value="2"/>
</dbReference>
<feature type="domain" description="G-protein coupled receptors family 2 profile 1" evidence="7">
    <location>
        <begin position="490"/>
        <end position="568"/>
    </location>
</feature>
<organism evidence="8 9">
    <name type="scientific">Teladorsagia circumcincta</name>
    <name type="common">Brown stomach worm</name>
    <name type="synonym">Ostertagia circumcincta</name>
    <dbReference type="NCBI Taxonomy" id="45464"/>
    <lineage>
        <taxon>Eukaryota</taxon>
        <taxon>Metazoa</taxon>
        <taxon>Ecdysozoa</taxon>
        <taxon>Nematoda</taxon>
        <taxon>Chromadorea</taxon>
        <taxon>Rhabditida</taxon>
        <taxon>Rhabditina</taxon>
        <taxon>Rhabditomorpha</taxon>
        <taxon>Strongyloidea</taxon>
        <taxon>Trichostrongylidae</taxon>
        <taxon>Teladorsagia</taxon>
    </lineage>
</organism>
<feature type="transmembrane region" description="Helical" evidence="4">
    <location>
        <begin position="638"/>
        <end position="657"/>
    </location>
</feature>
<reference evidence="8 9" key="1">
    <citation type="submission" date="2015-09" db="EMBL/GenBank/DDBJ databases">
        <title>Draft genome of the parasitic nematode Teladorsagia circumcincta isolate WARC Sus (inbred).</title>
        <authorList>
            <person name="Mitreva M."/>
        </authorList>
    </citation>
    <scope>NUCLEOTIDE SEQUENCE [LARGE SCALE GENOMIC DNA]</scope>
    <source>
        <strain evidence="8 9">S</strain>
    </source>
</reference>
<dbReference type="AlphaFoldDB" id="A0A2G9UXR3"/>
<dbReference type="GO" id="GO:0004930">
    <property type="term" value="F:G protein-coupled receptor activity"/>
    <property type="evidence" value="ECO:0007669"/>
    <property type="project" value="InterPro"/>
</dbReference>
<keyword evidence="1 2" id="KW-1015">Disulfide bond</keyword>
<dbReference type="SMART" id="SM00282">
    <property type="entry name" value="LamG"/>
    <property type="match status" value="1"/>
</dbReference>
<keyword evidence="2" id="KW-0245">EGF-like domain</keyword>
<dbReference type="InterPro" id="IPR001791">
    <property type="entry name" value="Laminin_G"/>
</dbReference>
<dbReference type="InterPro" id="IPR036445">
    <property type="entry name" value="GPCR_2_extracell_dom_sf"/>
</dbReference>
<evidence type="ECO:0000313" key="9">
    <source>
        <dbReference type="Proteomes" id="UP000230423"/>
    </source>
</evidence>
<dbReference type="EMBL" id="KZ345202">
    <property type="protein sequence ID" value="PIO74926.1"/>
    <property type="molecule type" value="Genomic_DNA"/>
</dbReference>
<dbReference type="SUPFAM" id="SSF49899">
    <property type="entry name" value="Concanavalin A-like lectins/glucanases"/>
    <property type="match status" value="2"/>
</dbReference>
<feature type="compositionally biased region" description="Basic and acidic residues" evidence="3">
    <location>
        <begin position="729"/>
        <end position="741"/>
    </location>
</feature>
<gene>
    <name evidence="8" type="ORF">TELCIR_03063</name>
</gene>
<feature type="domain" description="Laminin G" evidence="5">
    <location>
        <begin position="19"/>
        <end position="214"/>
    </location>
</feature>
<name>A0A2G9UXR3_TELCI</name>
<dbReference type="PROSITE" id="PS00022">
    <property type="entry name" value="EGF_1"/>
    <property type="match status" value="1"/>
</dbReference>
<evidence type="ECO:0000256" key="2">
    <source>
        <dbReference type="PROSITE-ProRule" id="PRU00076"/>
    </source>
</evidence>
<dbReference type="Gene3D" id="4.10.1240.10">
    <property type="entry name" value="GPCR, family 2, extracellular hormone receptor domain"/>
    <property type="match status" value="1"/>
</dbReference>
<evidence type="ECO:0000256" key="1">
    <source>
        <dbReference type="ARBA" id="ARBA00023157"/>
    </source>
</evidence>
<dbReference type="GO" id="GO:0016020">
    <property type="term" value="C:membrane"/>
    <property type="evidence" value="ECO:0007669"/>
    <property type="project" value="UniProtKB-SubCell"/>
</dbReference>
<feature type="disulfide bond" evidence="2">
    <location>
        <begin position="398"/>
        <end position="407"/>
    </location>
</feature>
<dbReference type="PROSITE" id="PS50025">
    <property type="entry name" value="LAM_G_DOMAIN"/>
    <property type="match status" value="1"/>
</dbReference>
<dbReference type="CDD" id="cd00110">
    <property type="entry name" value="LamG"/>
    <property type="match status" value="1"/>
</dbReference>